<sequence>MNNFTFKSFLPRVTYSILLLFAVVLISCSKADSVDATLSSVRVINASPSVATYNVYLGGSQINAAELPLNGSSAYVQKTGGTYSLKFTTGSSVESLLTKSITISQGAYQSFFLINKPGALDGLYMTDDLAIPSVDQAYIRFINLSPDAPALDLIKTGATTSLITNKAFKASSSFISIAPGTYSFDVKETSSGLVKTTLSNASFAAGYHYDIICGGLVSPSNDSERGLTLQALLIK</sequence>
<gene>
    <name evidence="2" type="ORF">DHW03_08525</name>
</gene>
<organism evidence="2 3">
    <name type="scientific">Pedobacter yonginense</name>
    <dbReference type="NCBI Taxonomy" id="651869"/>
    <lineage>
        <taxon>Bacteria</taxon>
        <taxon>Pseudomonadati</taxon>
        <taxon>Bacteroidota</taxon>
        <taxon>Sphingobacteriia</taxon>
        <taxon>Sphingobacteriales</taxon>
        <taxon>Sphingobacteriaceae</taxon>
        <taxon>Pedobacter</taxon>
    </lineage>
</organism>
<reference evidence="2 3" key="1">
    <citation type="submission" date="2018-05" db="EMBL/GenBank/DDBJ databases">
        <title>Pedobacter paludis sp. nov., isolated from wetland soil.</title>
        <authorList>
            <person name="Zhang Y."/>
            <person name="Wang G."/>
        </authorList>
    </citation>
    <scope>NUCLEOTIDE SEQUENCE [LARGE SCALE GENOMIC DNA]</scope>
    <source>
        <strain evidence="2 3">KCTC22721</strain>
    </source>
</reference>
<comment type="caution">
    <text evidence="2">The sequence shown here is derived from an EMBL/GenBank/DDBJ whole genome shotgun (WGS) entry which is preliminary data.</text>
</comment>
<accession>A0A317ELF6</accession>
<feature type="domain" description="DUF4397" evidence="1">
    <location>
        <begin position="39"/>
        <end position="153"/>
    </location>
</feature>
<name>A0A317ELF6_9SPHI</name>
<dbReference type="Proteomes" id="UP000245379">
    <property type="component" value="Unassembled WGS sequence"/>
</dbReference>
<evidence type="ECO:0000259" key="1">
    <source>
        <dbReference type="Pfam" id="PF14344"/>
    </source>
</evidence>
<dbReference type="InterPro" id="IPR025510">
    <property type="entry name" value="DUF4397"/>
</dbReference>
<dbReference type="AlphaFoldDB" id="A0A317ELF6"/>
<keyword evidence="3" id="KW-1185">Reference proteome</keyword>
<evidence type="ECO:0000313" key="3">
    <source>
        <dbReference type="Proteomes" id="UP000245379"/>
    </source>
</evidence>
<dbReference type="Pfam" id="PF14344">
    <property type="entry name" value="DUF4397"/>
    <property type="match status" value="1"/>
</dbReference>
<protein>
    <recommendedName>
        <fullName evidence="1">DUF4397 domain-containing protein</fullName>
    </recommendedName>
</protein>
<proteinExistence type="predicted"/>
<evidence type="ECO:0000313" key="2">
    <source>
        <dbReference type="EMBL" id="PWS27621.1"/>
    </source>
</evidence>
<dbReference type="RefSeq" id="WP_109925328.1">
    <property type="nucleotide sequence ID" value="NZ_QGNZ01000002.1"/>
</dbReference>
<dbReference type="EMBL" id="QGNZ01000002">
    <property type="protein sequence ID" value="PWS27621.1"/>
    <property type="molecule type" value="Genomic_DNA"/>
</dbReference>
<dbReference type="OrthoDB" id="9792011at2"/>
<dbReference type="PROSITE" id="PS51257">
    <property type="entry name" value="PROKAR_LIPOPROTEIN"/>
    <property type="match status" value="1"/>
</dbReference>